<comment type="caution">
    <text evidence="3">The sequence shown here is derived from an EMBL/GenBank/DDBJ whole genome shotgun (WGS) entry which is preliminary data.</text>
</comment>
<gene>
    <name evidence="3" type="ORF">Sxan_01750</name>
</gene>
<keyword evidence="2" id="KW-1133">Transmembrane helix</keyword>
<reference evidence="3" key="1">
    <citation type="submission" date="2020-09" db="EMBL/GenBank/DDBJ databases">
        <title>Whole genome shotgun sequence of Streptomyces xanthophaeus NBRC 12829.</title>
        <authorList>
            <person name="Komaki H."/>
            <person name="Tamura T."/>
        </authorList>
    </citation>
    <scope>NUCLEOTIDE SEQUENCE</scope>
    <source>
        <strain evidence="3">NBRC 12829</strain>
    </source>
</reference>
<evidence type="ECO:0000313" key="3">
    <source>
        <dbReference type="EMBL" id="GHI82811.1"/>
    </source>
</evidence>
<accession>A0A919GUE5</accession>
<name>A0A919GUE5_9ACTN</name>
<feature type="region of interest" description="Disordered" evidence="1">
    <location>
        <begin position="1"/>
        <end position="24"/>
    </location>
</feature>
<keyword evidence="4" id="KW-1185">Reference proteome</keyword>
<sequence length="71" mass="7791">MAGLADPCASKKPRPEANPFRTSPTLICVTGRTGRQMKEETRMMVTGLVVVAALLVGACSWHLMRRYKGRS</sequence>
<proteinExistence type="predicted"/>
<keyword evidence="2" id="KW-0812">Transmembrane</keyword>
<dbReference type="Proteomes" id="UP000600026">
    <property type="component" value="Unassembled WGS sequence"/>
</dbReference>
<evidence type="ECO:0000256" key="1">
    <source>
        <dbReference type="SAM" id="MobiDB-lite"/>
    </source>
</evidence>
<dbReference type="AlphaFoldDB" id="A0A919GUE5"/>
<evidence type="ECO:0000313" key="4">
    <source>
        <dbReference type="Proteomes" id="UP000600026"/>
    </source>
</evidence>
<keyword evidence="2" id="KW-0472">Membrane</keyword>
<feature type="transmembrane region" description="Helical" evidence="2">
    <location>
        <begin position="43"/>
        <end position="64"/>
    </location>
</feature>
<evidence type="ECO:0000256" key="2">
    <source>
        <dbReference type="SAM" id="Phobius"/>
    </source>
</evidence>
<dbReference type="EMBL" id="BNEE01000002">
    <property type="protein sequence ID" value="GHI82811.1"/>
    <property type="molecule type" value="Genomic_DNA"/>
</dbReference>
<protein>
    <submittedName>
        <fullName evidence="3">Uncharacterized protein</fullName>
    </submittedName>
</protein>
<organism evidence="3 4">
    <name type="scientific">Streptomyces xanthophaeus</name>
    <dbReference type="NCBI Taxonomy" id="67385"/>
    <lineage>
        <taxon>Bacteria</taxon>
        <taxon>Bacillati</taxon>
        <taxon>Actinomycetota</taxon>
        <taxon>Actinomycetes</taxon>
        <taxon>Kitasatosporales</taxon>
        <taxon>Streptomycetaceae</taxon>
        <taxon>Streptomyces</taxon>
    </lineage>
</organism>